<evidence type="ECO:0000256" key="5">
    <source>
        <dbReference type="ARBA" id="ARBA00023242"/>
    </source>
</evidence>
<dbReference type="Pfam" id="PF01119">
    <property type="entry name" value="DNA_mis_repair"/>
    <property type="match status" value="1"/>
</dbReference>
<dbReference type="InterPro" id="IPR014721">
    <property type="entry name" value="Ribsml_uS5_D2-typ_fold_subgr"/>
</dbReference>
<dbReference type="GO" id="GO:0097587">
    <property type="term" value="C:MutLgamma complex"/>
    <property type="evidence" value="ECO:0007669"/>
    <property type="project" value="EnsemblFungi"/>
</dbReference>
<keyword evidence="3" id="KW-0227">DNA damage</keyword>
<dbReference type="AlphaFoldDB" id="A0AA91SZH3"/>
<proteinExistence type="inferred from homology"/>
<dbReference type="FunFam" id="3.30.230.10:FF:000014">
    <property type="entry name" value="DNA mismatch repair protein Mlh1"/>
    <property type="match status" value="1"/>
</dbReference>
<feature type="domain" description="DNA mismatch repair protein S5" evidence="6">
    <location>
        <begin position="224"/>
        <end position="345"/>
    </location>
</feature>
<dbReference type="InterPro" id="IPR032189">
    <property type="entry name" value="Mlh1_C"/>
</dbReference>
<dbReference type="FunFam" id="3.30.565.10:FF:000109">
    <property type="entry name" value="Related to MLH1-DNA mismatch repair protein"/>
    <property type="match status" value="1"/>
</dbReference>
<dbReference type="PANTHER" id="PTHR10073:SF12">
    <property type="entry name" value="DNA MISMATCH REPAIR PROTEIN MLH1"/>
    <property type="match status" value="1"/>
</dbReference>
<dbReference type="InterPro" id="IPR038973">
    <property type="entry name" value="MutL/Mlh/Pms-like"/>
</dbReference>
<dbReference type="GO" id="GO:0140664">
    <property type="term" value="F:ATP-dependent DNA damage sensor activity"/>
    <property type="evidence" value="ECO:0007669"/>
    <property type="project" value="InterPro"/>
</dbReference>
<evidence type="ECO:0000313" key="8">
    <source>
        <dbReference type="Proteomes" id="UP000195602"/>
    </source>
</evidence>
<sequence>MPTIKKLDENVINRIAAGEIIVQPANALKELLENSVDAGSTMIDVLVKDGGLKLLQITDNGSGIARDDMNLLCERFATSKISTFDDLTSISTYGFRGEALASISHISRLSVVSKTKDSQLAYKAYYVNGKLATAKFKADPTGENSAPKPIAGKDGTQFTVEDLFYNVPSRLRTMKSKSEEWARILDVIGRYAIHTENVGFACKKYGESFPSISTRPQAPLKERIRTVFGTSVASDLIEFDIKLEEYGLKRLKGAVTGFSYINKRRMNPVFFINNRLVSCDPLKRGISSIFQVFLPKGNSPFVYLSMDIATQNLDVNVHPTKREVRFLYEDEIIELVCQHLHDVLSTRDTSRSFKQSTLKRNTDTGNMDDVSSAVKKYRQENKLVRVDASQPKISAFVRHDFGEIIKNSALDDTQSESQHIKSGEPEEEDTFIEGESIINGTQIEKSMQNQTLPVSHIQFSSTNRQRQNIVLDSLSELKQEIEDSVSRPLTNVFNNLVYVGIVDSEKRLCCFQYDVKLFLCDYGAMLCEYYYQVALSEFGNFGEIVFDEPVTLEEILAPLYEQRDDLEEKTQVIEKIMAMAQMFKEYFQLEISDGTLQMLPLLMKGVTPPLRKLPFLIYRLGTKVNYDDEKECLRDVMRQLALFYIPERIVATNDSEEANQVASNETDALNDLLENTIMPAVRSRFIAPEKLLNQVSQIADLPGLYRVFERC</sequence>
<dbReference type="InterPro" id="IPR002099">
    <property type="entry name" value="MutL/Mlh/PMS"/>
</dbReference>
<evidence type="ECO:0000256" key="3">
    <source>
        <dbReference type="ARBA" id="ARBA00022763"/>
    </source>
</evidence>
<comment type="caution">
    <text evidence="7">The sequence shown here is derived from an EMBL/GenBank/DDBJ whole genome shotgun (WGS) entry which is preliminary data.</text>
</comment>
<name>A0AA91SZH3_CLALS</name>
<keyword evidence="5" id="KW-0539">Nucleus</keyword>
<evidence type="ECO:0000313" key="7">
    <source>
        <dbReference type="EMBL" id="OVF03989.1"/>
    </source>
</evidence>
<accession>A0AA91SZH3</accession>
<dbReference type="GO" id="GO:0005524">
    <property type="term" value="F:ATP binding"/>
    <property type="evidence" value="ECO:0007669"/>
    <property type="project" value="EnsemblFungi"/>
</dbReference>
<evidence type="ECO:0000256" key="2">
    <source>
        <dbReference type="ARBA" id="ARBA00006082"/>
    </source>
</evidence>
<dbReference type="GO" id="GO:0007131">
    <property type="term" value="P:reciprocal meiotic recombination"/>
    <property type="evidence" value="ECO:0007669"/>
    <property type="project" value="EnsemblFungi"/>
</dbReference>
<evidence type="ECO:0000259" key="6">
    <source>
        <dbReference type="SMART" id="SM01340"/>
    </source>
</evidence>
<dbReference type="GO" id="GO:0016887">
    <property type="term" value="F:ATP hydrolysis activity"/>
    <property type="evidence" value="ECO:0007669"/>
    <property type="project" value="EnsemblFungi"/>
</dbReference>
<dbReference type="KEGG" id="clus:A9F13_30g00143"/>
<dbReference type="InterPro" id="IPR020568">
    <property type="entry name" value="Ribosomal_Su5_D2-typ_SF"/>
</dbReference>
<dbReference type="GO" id="GO:0032389">
    <property type="term" value="C:MutLalpha complex"/>
    <property type="evidence" value="ECO:0007669"/>
    <property type="project" value="EnsemblFungi"/>
</dbReference>
<protein>
    <submittedName>
        <fullName evidence="7">Mismatch repair ATPase</fullName>
    </submittedName>
</protein>
<evidence type="ECO:0000256" key="1">
    <source>
        <dbReference type="ARBA" id="ARBA00004123"/>
    </source>
</evidence>
<comment type="similarity">
    <text evidence="2">Belongs to the DNA mismatch repair MutL/HexB family.</text>
</comment>
<organism evidence="7 8">
    <name type="scientific">Clavispora lusitaniae</name>
    <name type="common">Candida lusitaniae</name>
    <dbReference type="NCBI Taxonomy" id="36911"/>
    <lineage>
        <taxon>Eukaryota</taxon>
        <taxon>Fungi</taxon>
        <taxon>Dikarya</taxon>
        <taxon>Ascomycota</taxon>
        <taxon>Saccharomycotina</taxon>
        <taxon>Pichiomycetes</taxon>
        <taxon>Metschnikowiaceae</taxon>
        <taxon>Clavispora</taxon>
    </lineage>
</organism>
<dbReference type="Gene3D" id="3.30.565.10">
    <property type="entry name" value="Histidine kinase-like ATPase, C-terminal domain"/>
    <property type="match status" value="1"/>
</dbReference>
<gene>
    <name evidence="7" type="ORF">A9F13_30g00143</name>
</gene>
<dbReference type="CDD" id="cd16926">
    <property type="entry name" value="HATPase_MutL-MLH-PMS-like"/>
    <property type="match status" value="1"/>
</dbReference>
<dbReference type="SUPFAM" id="SSF54211">
    <property type="entry name" value="Ribosomal protein S5 domain 2-like"/>
    <property type="match status" value="1"/>
</dbReference>
<dbReference type="InterPro" id="IPR014762">
    <property type="entry name" value="DNA_mismatch_repair_CS"/>
</dbReference>
<dbReference type="GO" id="GO:0030983">
    <property type="term" value="F:mismatched DNA binding"/>
    <property type="evidence" value="ECO:0007669"/>
    <property type="project" value="InterPro"/>
</dbReference>
<dbReference type="InterPro" id="IPR013507">
    <property type="entry name" value="DNA_mismatch_S5_2-like"/>
</dbReference>
<dbReference type="GO" id="GO:0032390">
    <property type="term" value="C:MutLbeta complex"/>
    <property type="evidence" value="ECO:0007669"/>
    <property type="project" value="EnsemblFungi"/>
</dbReference>
<dbReference type="Pfam" id="PF16413">
    <property type="entry name" value="Mlh1_C"/>
    <property type="match status" value="1"/>
</dbReference>
<dbReference type="OMA" id="ANYHVKK"/>
<dbReference type="Pfam" id="PF13589">
    <property type="entry name" value="HATPase_c_3"/>
    <property type="match status" value="1"/>
</dbReference>
<keyword evidence="4" id="KW-0234">DNA repair</keyword>
<dbReference type="GO" id="GO:0000710">
    <property type="term" value="P:meiotic mismatch repair"/>
    <property type="evidence" value="ECO:0007669"/>
    <property type="project" value="EnsemblFungi"/>
</dbReference>
<dbReference type="SMART" id="SM01340">
    <property type="entry name" value="DNA_mis_repair"/>
    <property type="match status" value="1"/>
</dbReference>
<dbReference type="PANTHER" id="PTHR10073">
    <property type="entry name" value="DNA MISMATCH REPAIR PROTEIN MLH, PMS, MUTL"/>
    <property type="match status" value="1"/>
</dbReference>
<comment type="subcellular location">
    <subcellularLocation>
        <location evidence="1">Nucleus</location>
    </subcellularLocation>
</comment>
<dbReference type="EMBL" id="LYUB02000030">
    <property type="protein sequence ID" value="OVF03989.1"/>
    <property type="molecule type" value="Genomic_DNA"/>
</dbReference>
<dbReference type="Gene3D" id="3.30.230.10">
    <property type="match status" value="1"/>
</dbReference>
<dbReference type="PROSITE" id="PS00058">
    <property type="entry name" value="DNA_MISMATCH_REPAIR_1"/>
    <property type="match status" value="1"/>
</dbReference>
<reference evidence="7 8" key="1">
    <citation type="submission" date="2017-04" db="EMBL/GenBank/DDBJ databases">
        <title>Draft genome of the yeast Clavispora lusitaniae type strain CBS 6936.</title>
        <authorList>
            <person name="Durrens P."/>
            <person name="Klopp C."/>
            <person name="Biteau N."/>
            <person name="Fitton-Ouhabi V."/>
            <person name="Dementhon K."/>
            <person name="Accoceberry I."/>
            <person name="Sherman D.J."/>
            <person name="Noel T."/>
        </authorList>
    </citation>
    <scope>NUCLEOTIDE SEQUENCE [LARGE SCALE GENOMIC DNA]</scope>
    <source>
        <strain evidence="7 8">CBS 6936</strain>
    </source>
</reference>
<dbReference type="SUPFAM" id="SSF55874">
    <property type="entry name" value="ATPase domain of HSP90 chaperone/DNA topoisomerase II/histidine kinase"/>
    <property type="match status" value="1"/>
</dbReference>
<dbReference type="NCBIfam" id="TIGR00585">
    <property type="entry name" value="mutl"/>
    <property type="match status" value="1"/>
</dbReference>
<evidence type="ECO:0000256" key="4">
    <source>
        <dbReference type="ARBA" id="ARBA00023204"/>
    </source>
</evidence>
<dbReference type="GO" id="GO:0000713">
    <property type="term" value="P:meiotic heteroduplex formation"/>
    <property type="evidence" value="ECO:0007669"/>
    <property type="project" value="EnsemblFungi"/>
</dbReference>
<dbReference type="Proteomes" id="UP000195602">
    <property type="component" value="Unassembled WGS sequence"/>
</dbReference>
<dbReference type="InterPro" id="IPR036890">
    <property type="entry name" value="HATPase_C_sf"/>
</dbReference>